<protein>
    <submittedName>
        <fullName evidence="2">Uncharacterized protein</fullName>
    </submittedName>
</protein>
<feature type="chain" id="PRO_5024896930" evidence="1">
    <location>
        <begin position="29"/>
        <end position="586"/>
    </location>
</feature>
<reference evidence="2 3" key="1">
    <citation type="submission" date="2019-08" db="EMBL/GenBank/DDBJ databases">
        <title>Complete genome sequence of Candidatus Uab amorphum.</title>
        <authorList>
            <person name="Shiratori T."/>
            <person name="Suzuki S."/>
            <person name="Kakizawa Y."/>
            <person name="Ishida K."/>
        </authorList>
    </citation>
    <scope>NUCLEOTIDE SEQUENCE [LARGE SCALE GENOMIC DNA]</scope>
    <source>
        <strain evidence="2 3">SRT547</strain>
    </source>
</reference>
<evidence type="ECO:0000256" key="1">
    <source>
        <dbReference type="SAM" id="SignalP"/>
    </source>
</evidence>
<dbReference type="AlphaFoldDB" id="A0A5S9IPZ9"/>
<accession>A0A5S9IPZ9</accession>
<dbReference type="KEGG" id="uam:UABAM_04325"/>
<evidence type="ECO:0000313" key="2">
    <source>
        <dbReference type="EMBL" id="BBM85939.1"/>
    </source>
</evidence>
<dbReference type="RefSeq" id="WP_151970022.1">
    <property type="nucleotide sequence ID" value="NZ_AP019860.1"/>
</dbReference>
<sequence>MIRAICSLKNTITALALFCMFFGTVVTSETPIPRDIQKIIHKNANKENLIKHVYRKYPKLTEYYSQRQGFFAIEALSEDPVAAIYTMEVFPGYFHYLSTKTSAAEAVKFFKATSHNADFLKAYAQKLRKYQHKPKLLGLLLRSNSQSKEHLITDLEANSAYLASRLVELYSEASPVVRKAIQEKPHAAFFLLETKEDGIAAMDKYGDVVASIATFYKPGERREVLRELQIGGKSFVEAYNKSSIVGWRTAVRFPRLYQRLVETMGIVSALDFLNANGHYLASHVQDPTDEMWITSVTQQVKSLNREGVLNYTFVDSFAFALCSEVEEGKELIARMGDYLPAALIYHYYPRHKTFLCRFLNRYGVAPLKLLFDYAKQEEKRLQIESIIDKYSSNGLLLATYSARRSEAINLLLSDGYDRGKHYLNKFSFDEYGIPSFQGSKDLMPDLVKTTMNYFWYGSKPTWAEFGLAVWDAVDYLHTIYTLGNSKLISQSGKVLFGRATGYTFVKIAEQESKKFTLAKLKKVALNIAWKSFKKVLRKELIHQRFNQLERLTTSNVGRRMTKNFLKTSWKYSYNIALNEFLSYAFD</sequence>
<keyword evidence="1" id="KW-0732">Signal</keyword>
<name>A0A5S9IPZ9_UABAM</name>
<organism evidence="2 3">
    <name type="scientific">Uabimicrobium amorphum</name>
    <dbReference type="NCBI Taxonomy" id="2596890"/>
    <lineage>
        <taxon>Bacteria</taxon>
        <taxon>Pseudomonadati</taxon>
        <taxon>Planctomycetota</taxon>
        <taxon>Candidatus Uabimicrobiia</taxon>
        <taxon>Candidatus Uabimicrobiales</taxon>
        <taxon>Candidatus Uabimicrobiaceae</taxon>
        <taxon>Candidatus Uabimicrobium</taxon>
    </lineage>
</organism>
<gene>
    <name evidence="2" type="ORF">UABAM_04325</name>
</gene>
<proteinExistence type="predicted"/>
<dbReference type="EMBL" id="AP019860">
    <property type="protein sequence ID" value="BBM85939.1"/>
    <property type="molecule type" value="Genomic_DNA"/>
</dbReference>
<feature type="signal peptide" evidence="1">
    <location>
        <begin position="1"/>
        <end position="28"/>
    </location>
</feature>
<keyword evidence="3" id="KW-1185">Reference proteome</keyword>
<dbReference type="Proteomes" id="UP000326354">
    <property type="component" value="Chromosome"/>
</dbReference>
<evidence type="ECO:0000313" key="3">
    <source>
        <dbReference type="Proteomes" id="UP000326354"/>
    </source>
</evidence>